<dbReference type="Proteomes" id="UP000029964">
    <property type="component" value="Unassembled WGS sequence"/>
</dbReference>
<evidence type="ECO:0000313" key="1">
    <source>
        <dbReference type="EMBL" id="KFH44444.1"/>
    </source>
</evidence>
<proteinExistence type="predicted"/>
<reference evidence="2" key="1">
    <citation type="journal article" date="2014" name="Genome Announc.">
        <title>Genome sequence and annotation of Acremonium chrysogenum, producer of the beta-lactam antibiotic cephalosporin C.</title>
        <authorList>
            <person name="Terfehr D."/>
            <person name="Dahlmann T.A."/>
            <person name="Specht T."/>
            <person name="Zadra I."/>
            <person name="Kuernsteiner H."/>
            <person name="Kueck U."/>
        </authorList>
    </citation>
    <scope>NUCLEOTIDE SEQUENCE [LARGE SCALE GENOMIC DNA]</scope>
    <source>
        <strain evidence="2">ATCC 11550 / CBS 779.69 / DSM 880 / IAM 14645 / JCM 23072 / IMI 49137</strain>
    </source>
</reference>
<dbReference type="EMBL" id="JPKY01000048">
    <property type="protein sequence ID" value="KFH44444.1"/>
    <property type="molecule type" value="Genomic_DNA"/>
</dbReference>
<dbReference type="AlphaFoldDB" id="A0A086T512"/>
<organism evidence="1 2">
    <name type="scientific">Hapsidospora chrysogenum (strain ATCC 11550 / CBS 779.69 / DSM 880 / IAM 14645 / JCM 23072 / IMI 49137)</name>
    <name type="common">Acremonium chrysogenum</name>
    <dbReference type="NCBI Taxonomy" id="857340"/>
    <lineage>
        <taxon>Eukaryota</taxon>
        <taxon>Fungi</taxon>
        <taxon>Dikarya</taxon>
        <taxon>Ascomycota</taxon>
        <taxon>Pezizomycotina</taxon>
        <taxon>Sordariomycetes</taxon>
        <taxon>Hypocreomycetidae</taxon>
        <taxon>Hypocreales</taxon>
        <taxon>Bionectriaceae</taxon>
        <taxon>Hapsidospora</taxon>
    </lineage>
</organism>
<keyword evidence="2" id="KW-1185">Reference proteome</keyword>
<protein>
    <submittedName>
        <fullName evidence="1">Uncharacterized protein</fullName>
    </submittedName>
</protein>
<gene>
    <name evidence="1" type="ORF">ACRE_047540</name>
</gene>
<name>A0A086T512_HAPC1</name>
<sequence>MDPRSDKILARFIARGRLLWVPAEDMRRAILAYIPLLLQSIEKGAAPTPLALFLVDPEAGGFAMAPQLSPIEAGIFSANNILLPGAISEDMAWNHIIVGMSVCIRHWVGEKHLRDIHNKTVPAHERMVLDIDALHRAWEGLRPERRWKETKGQRPAAEAMASRLSQVVRSLPVVPLAYNQWMDKPDIRETARWLTVRYTDGSRRKAKAPSMLLGPSFCPMEIE</sequence>
<dbReference type="HOGENOM" id="CLU_1239812_0_0_1"/>
<comment type="caution">
    <text evidence="1">The sequence shown here is derived from an EMBL/GenBank/DDBJ whole genome shotgun (WGS) entry which is preliminary data.</text>
</comment>
<evidence type="ECO:0000313" key="2">
    <source>
        <dbReference type="Proteomes" id="UP000029964"/>
    </source>
</evidence>
<accession>A0A086T512</accession>